<sequence length="294" mass="33840">MKNYLNQIKLSIKIVFIVFMGLFAFEANAQIVQASSVNEIKIYTFQFDGENTLILFDLDYVLFVPRDSVLRYAGEKDNYRSKHFKAIFKDFQGKEIALNGRKVPMAEYLTSQILSSIKVELVSPDMPNFVNELDAQKMTIVGFTANSSGSYGIVRNEAQLHLSRLKSLGYHFKDNGDLLKEDFPTCISRVIFTNKTDKGKVLLGFLEQLNKNYKNIIFVDDHLKNLISVQNVLKDKYPQINYLGIHYTELKDKNEVLNQDIADKQFQVLSQEHIWLSDNEAQARLNMKSVQNLD</sequence>
<evidence type="ECO:0000313" key="2">
    <source>
        <dbReference type="EMBL" id="BFD46569.1"/>
    </source>
</evidence>
<reference evidence="2" key="1">
    <citation type="submission" date="2024-01" db="EMBL/GenBank/DDBJ databases">
        <title>Sequencing the genomes of a sandfly, Sergentomyia squamirostris, and its two endosymbionts.</title>
        <authorList>
            <person name="Itokawa K."/>
            <person name="Sanjoba C."/>
        </authorList>
    </citation>
    <scope>NUCLEOTIDE SEQUENCE</scope>
    <source>
        <strain evidence="2">RiSSQ</strain>
    </source>
</reference>
<dbReference type="InterPro" id="IPR036412">
    <property type="entry name" value="HAD-like_sf"/>
</dbReference>
<dbReference type="AlphaFoldDB" id="A0AAT9G9Y0"/>
<organism evidence="2">
    <name type="scientific">Candidatus Tisiphia endosymbiont of Sergentomyia squamirostris</name>
    <dbReference type="NCBI Taxonomy" id="3113639"/>
    <lineage>
        <taxon>Bacteria</taxon>
        <taxon>Pseudomonadati</taxon>
        <taxon>Pseudomonadota</taxon>
        <taxon>Alphaproteobacteria</taxon>
        <taxon>Rickettsiales</taxon>
        <taxon>Rickettsiaceae</taxon>
        <taxon>Rickettsieae</taxon>
        <taxon>Candidatus Tisiphia</taxon>
    </lineage>
</organism>
<proteinExistence type="predicted"/>
<dbReference type="InterPro" id="IPR022565">
    <property type="entry name" value="DUF2608"/>
</dbReference>
<dbReference type="SUPFAM" id="SSF56784">
    <property type="entry name" value="HAD-like"/>
    <property type="match status" value="1"/>
</dbReference>
<name>A0AAT9G9Y0_9RICK</name>
<gene>
    <name evidence="2" type="ORF">DMENIID0002_12150</name>
</gene>
<evidence type="ECO:0000256" key="1">
    <source>
        <dbReference type="ARBA" id="ARBA00022729"/>
    </source>
</evidence>
<protein>
    <submittedName>
        <fullName evidence="2">DUF2608 domain-containing protein</fullName>
    </submittedName>
</protein>
<dbReference type="Pfam" id="PF11019">
    <property type="entry name" value="DUF2608"/>
    <property type="match status" value="1"/>
</dbReference>
<dbReference type="EMBL" id="AP029170">
    <property type="protein sequence ID" value="BFD46569.1"/>
    <property type="molecule type" value="Genomic_DNA"/>
</dbReference>
<keyword evidence="1" id="KW-0732">Signal</keyword>
<accession>A0AAT9G9Y0</accession>